<comment type="similarity">
    <text evidence="5">Belongs to the creatininase superfamily.</text>
</comment>
<evidence type="ECO:0000313" key="6">
    <source>
        <dbReference type="EMBL" id="MFB9646873.1"/>
    </source>
</evidence>
<dbReference type="PANTHER" id="PTHR35005">
    <property type="entry name" value="3-DEHYDRO-SCYLLO-INOSOSE HYDROLASE"/>
    <property type="match status" value="1"/>
</dbReference>
<proteinExistence type="inferred from homology"/>
<dbReference type="EMBL" id="JBHMBE010000004">
    <property type="protein sequence ID" value="MFB9646873.1"/>
    <property type="molecule type" value="Genomic_DNA"/>
</dbReference>
<reference evidence="6 7" key="1">
    <citation type="submission" date="2024-09" db="EMBL/GenBank/DDBJ databases">
        <authorList>
            <person name="Sun Q."/>
            <person name="Mori K."/>
        </authorList>
    </citation>
    <scope>NUCLEOTIDE SEQUENCE [LARGE SCALE GENOMIC DNA]</scope>
    <source>
        <strain evidence="6 7">JCM 1342</strain>
    </source>
</reference>
<dbReference type="NCBIfam" id="TIGR03964">
    <property type="entry name" value="mycofact_creat"/>
    <property type="match status" value="1"/>
</dbReference>
<keyword evidence="7" id="KW-1185">Reference proteome</keyword>
<name>A0ABV5T2N3_9MICO</name>
<dbReference type="InterPro" id="IPR024087">
    <property type="entry name" value="Creatininase-like_sf"/>
</dbReference>
<evidence type="ECO:0000256" key="1">
    <source>
        <dbReference type="ARBA" id="ARBA00001947"/>
    </source>
</evidence>
<gene>
    <name evidence="6" type="primary">mftE</name>
    <name evidence="6" type="ORF">ACFFPJ_13820</name>
</gene>
<evidence type="ECO:0000256" key="3">
    <source>
        <dbReference type="ARBA" id="ARBA00022801"/>
    </source>
</evidence>
<dbReference type="InterPro" id="IPR003785">
    <property type="entry name" value="Creatininase/forma_Hydrolase"/>
</dbReference>
<sequence>MTAGSEAGVPPLPLVNVPWPRVPRDVTLLVPLGSTEQHGPHLPLDVDTAIARAVCDGVARRLAQPTLVAPAIAYGASGEHQGFAGTVSVGTESLTRTLVEFCRSARHWAGRIVFVNGHGGNAEALAAAMATLAREATDVSWQPCRHGDVHAGRPETSIMLHLAPHRVLMDAAEPGATASIPELLPRLREAGVHGVSANGVLGDPRGATAEEGAAILDRMIGEVTASIREAGSAAAAAEANAKSRRP</sequence>
<dbReference type="Gene3D" id="3.40.50.10310">
    <property type="entry name" value="Creatininase"/>
    <property type="match status" value="1"/>
</dbReference>
<comment type="cofactor">
    <cofactor evidence="1">
        <name>Zn(2+)</name>
        <dbReference type="ChEBI" id="CHEBI:29105"/>
    </cofactor>
</comment>
<keyword evidence="3" id="KW-0378">Hydrolase</keyword>
<keyword evidence="4" id="KW-0862">Zinc</keyword>
<evidence type="ECO:0000256" key="2">
    <source>
        <dbReference type="ARBA" id="ARBA00022723"/>
    </source>
</evidence>
<dbReference type="PANTHER" id="PTHR35005:SF1">
    <property type="entry name" value="2-AMINO-5-FORMYLAMINO-6-RIBOSYLAMINOPYRIMIDIN-4(3H)-ONE 5'-MONOPHOSPHATE DEFORMYLASE"/>
    <property type="match status" value="1"/>
</dbReference>
<dbReference type="Proteomes" id="UP001589611">
    <property type="component" value="Unassembled WGS sequence"/>
</dbReference>
<evidence type="ECO:0000313" key="7">
    <source>
        <dbReference type="Proteomes" id="UP001589611"/>
    </source>
</evidence>
<dbReference type="InterPro" id="IPR023871">
    <property type="entry name" value="MftE"/>
</dbReference>
<keyword evidence="2" id="KW-0479">Metal-binding</keyword>
<comment type="caution">
    <text evidence="6">The sequence shown here is derived from an EMBL/GenBank/DDBJ whole genome shotgun (WGS) entry which is preliminary data.</text>
</comment>
<dbReference type="SUPFAM" id="SSF102215">
    <property type="entry name" value="Creatininase"/>
    <property type="match status" value="1"/>
</dbReference>
<accession>A0ABV5T2N3</accession>
<evidence type="ECO:0000256" key="4">
    <source>
        <dbReference type="ARBA" id="ARBA00022833"/>
    </source>
</evidence>
<organism evidence="6 7">
    <name type="scientific">Microbacterium terregens</name>
    <dbReference type="NCBI Taxonomy" id="69363"/>
    <lineage>
        <taxon>Bacteria</taxon>
        <taxon>Bacillati</taxon>
        <taxon>Actinomycetota</taxon>
        <taxon>Actinomycetes</taxon>
        <taxon>Micrococcales</taxon>
        <taxon>Microbacteriaceae</taxon>
        <taxon>Microbacterium</taxon>
    </lineage>
</organism>
<protein>
    <submittedName>
        <fullName evidence="6">Mycofactocin biosynthesis peptidyl-dipeptidase MftE</fullName>
    </submittedName>
</protein>
<evidence type="ECO:0000256" key="5">
    <source>
        <dbReference type="ARBA" id="ARBA00024029"/>
    </source>
</evidence>
<dbReference type="RefSeq" id="WP_344715038.1">
    <property type="nucleotide sequence ID" value="NZ_BAAAWH010000001.1"/>
</dbReference>
<dbReference type="Pfam" id="PF02633">
    <property type="entry name" value="Creatininase"/>
    <property type="match status" value="1"/>
</dbReference>